<feature type="transmembrane region" description="Helical" evidence="5">
    <location>
        <begin position="12"/>
        <end position="36"/>
    </location>
</feature>
<protein>
    <submittedName>
        <fullName evidence="7">DUF1049 domain-containing protein</fullName>
    </submittedName>
</protein>
<keyword evidence="1" id="KW-1003">Cell membrane</keyword>
<dbReference type="AlphaFoldDB" id="A0A432YJJ3"/>
<feature type="transmembrane region" description="Helical" evidence="5">
    <location>
        <begin position="56"/>
        <end position="80"/>
    </location>
</feature>
<name>A0A432YJJ3_9GAMM</name>
<dbReference type="Pfam" id="PF06305">
    <property type="entry name" value="LapA_dom"/>
    <property type="match status" value="1"/>
</dbReference>
<dbReference type="Proteomes" id="UP000288127">
    <property type="component" value="Unassembled WGS sequence"/>
</dbReference>
<evidence type="ECO:0000256" key="4">
    <source>
        <dbReference type="ARBA" id="ARBA00023136"/>
    </source>
</evidence>
<keyword evidence="4 5" id="KW-0472">Membrane</keyword>
<evidence type="ECO:0000313" key="7">
    <source>
        <dbReference type="EMBL" id="RUO61110.1"/>
    </source>
</evidence>
<dbReference type="EMBL" id="PIPZ01000001">
    <property type="protein sequence ID" value="RUO61110.1"/>
    <property type="molecule type" value="Genomic_DNA"/>
</dbReference>
<evidence type="ECO:0000259" key="6">
    <source>
        <dbReference type="Pfam" id="PF06305"/>
    </source>
</evidence>
<evidence type="ECO:0000256" key="2">
    <source>
        <dbReference type="ARBA" id="ARBA00022692"/>
    </source>
</evidence>
<organism evidence="7 8">
    <name type="scientific">Pseudidiomarina marina</name>
    <dbReference type="NCBI Taxonomy" id="502366"/>
    <lineage>
        <taxon>Bacteria</taxon>
        <taxon>Pseudomonadati</taxon>
        <taxon>Pseudomonadota</taxon>
        <taxon>Gammaproteobacteria</taxon>
        <taxon>Alteromonadales</taxon>
        <taxon>Idiomarinaceae</taxon>
        <taxon>Pseudidiomarina</taxon>
    </lineage>
</organism>
<accession>A0A432YJJ3</accession>
<keyword evidence="3 5" id="KW-1133">Transmembrane helix</keyword>
<feature type="domain" description="Lipopolysaccharide assembly protein A" evidence="6">
    <location>
        <begin position="37"/>
        <end position="92"/>
    </location>
</feature>
<keyword evidence="2 5" id="KW-0812">Transmembrane</keyword>
<keyword evidence="8" id="KW-1185">Reference proteome</keyword>
<dbReference type="InterPro" id="IPR010445">
    <property type="entry name" value="LapA_dom"/>
</dbReference>
<proteinExistence type="predicted"/>
<gene>
    <name evidence="7" type="ORF">CWI76_02240</name>
</gene>
<sequence length="98" mass="11006">MPFFYMRETGKNMIRFIFVSLPLIVLFLIAVAFGALNKQVIAVDFIVAQQQISVATLTALFLAVGFIIGLLSMLGAQWMLRRDIRKLKKQLVNSKSTA</sequence>
<evidence type="ECO:0000256" key="5">
    <source>
        <dbReference type="SAM" id="Phobius"/>
    </source>
</evidence>
<dbReference type="GO" id="GO:0005886">
    <property type="term" value="C:plasma membrane"/>
    <property type="evidence" value="ECO:0007669"/>
    <property type="project" value="InterPro"/>
</dbReference>
<evidence type="ECO:0000256" key="1">
    <source>
        <dbReference type="ARBA" id="ARBA00022475"/>
    </source>
</evidence>
<evidence type="ECO:0000256" key="3">
    <source>
        <dbReference type="ARBA" id="ARBA00022989"/>
    </source>
</evidence>
<evidence type="ECO:0000313" key="8">
    <source>
        <dbReference type="Proteomes" id="UP000288127"/>
    </source>
</evidence>
<reference evidence="8" key="1">
    <citation type="journal article" date="2018" name="Front. Microbiol.">
        <title>Genome-Based Analysis Reveals the Taxonomy and Diversity of the Family Idiomarinaceae.</title>
        <authorList>
            <person name="Liu Y."/>
            <person name="Lai Q."/>
            <person name="Shao Z."/>
        </authorList>
    </citation>
    <scope>NUCLEOTIDE SEQUENCE [LARGE SCALE GENOMIC DNA]</scope>
    <source>
        <strain evidence="8">PIM1</strain>
    </source>
</reference>
<comment type="caution">
    <text evidence="7">The sequence shown here is derived from an EMBL/GenBank/DDBJ whole genome shotgun (WGS) entry which is preliminary data.</text>
</comment>